<evidence type="ECO:0000256" key="1">
    <source>
        <dbReference type="ARBA" id="ARBA00022679"/>
    </source>
</evidence>
<gene>
    <name evidence="3" type="primary">manX</name>
    <name evidence="3" type="ORF">AN618_10640</name>
</gene>
<dbReference type="PANTHER" id="PTHR33799">
    <property type="entry name" value="PTS PERMEASE-RELATED-RELATED"/>
    <property type="match status" value="1"/>
</dbReference>
<dbReference type="InParanoid" id="A0A140LAD7"/>
<dbReference type="STRING" id="520764.AN618_10640"/>
<proteinExistence type="predicted"/>
<dbReference type="Proteomes" id="UP000070427">
    <property type="component" value="Unassembled WGS sequence"/>
</dbReference>
<dbReference type="Pfam" id="PF03610">
    <property type="entry name" value="EIIA-man"/>
    <property type="match status" value="1"/>
</dbReference>
<accession>A0A140LAD7</accession>
<dbReference type="InterPro" id="IPR051471">
    <property type="entry name" value="Bacterial_PTS_sugar_comp"/>
</dbReference>
<evidence type="ECO:0000313" key="3">
    <source>
        <dbReference type="EMBL" id="KXG77512.1"/>
    </source>
</evidence>
<dbReference type="EMBL" id="LOED01000010">
    <property type="protein sequence ID" value="KXG77512.1"/>
    <property type="molecule type" value="Genomic_DNA"/>
</dbReference>
<dbReference type="Gene3D" id="3.40.50.510">
    <property type="entry name" value="Phosphotransferase system, mannose-type IIA component"/>
    <property type="match status" value="1"/>
</dbReference>
<dbReference type="RefSeq" id="WP_066352928.1">
    <property type="nucleotide sequence ID" value="NZ_LOED01000010.1"/>
</dbReference>
<reference evidence="3 4" key="1">
    <citation type="submission" date="2015-12" db="EMBL/GenBank/DDBJ databases">
        <title>Draft genome sequnece of Fervidicola ferrireducens strain Y170.</title>
        <authorList>
            <person name="Patel B.K."/>
        </authorList>
    </citation>
    <scope>NUCLEOTIDE SEQUENCE [LARGE SCALE GENOMIC DNA]</scope>
    <source>
        <strain evidence="3 4">Y170</strain>
    </source>
</reference>
<dbReference type="SUPFAM" id="SSF53062">
    <property type="entry name" value="PTS system fructose IIA component-like"/>
    <property type="match status" value="1"/>
</dbReference>
<dbReference type="GO" id="GO:0016740">
    <property type="term" value="F:transferase activity"/>
    <property type="evidence" value="ECO:0007669"/>
    <property type="project" value="UniProtKB-KW"/>
</dbReference>
<dbReference type="InterPro" id="IPR004701">
    <property type="entry name" value="PTS_EIIA_man-typ"/>
</dbReference>
<dbReference type="FunCoup" id="A0A140LAD7">
    <property type="interactions" value="20"/>
</dbReference>
<protein>
    <submittedName>
        <fullName evidence="3">PTS system mannose-specific EIIAB component</fullName>
    </submittedName>
</protein>
<comment type="caution">
    <text evidence="3">The sequence shown here is derived from an EMBL/GenBank/DDBJ whole genome shotgun (WGS) entry which is preliminary data.</text>
</comment>
<organism evidence="3 4">
    <name type="scientific">Fervidicola ferrireducens</name>
    <dbReference type="NCBI Taxonomy" id="520764"/>
    <lineage>
        <taxon>Bacteria</taxon>
        <taxon>Bacillati</taxon>
        <taxon>Bacillota</taxon>
        <taxon>Clostridia</taxon>
        <taxon>Thermosediminibacterales</taxon>
        <taxon>Thermosediminibacteraceae</taxon>
        <taxon>Fervidicola</taxon>
    </lineage>
</organism>
<keyword evidence="4" id="KW-1185">Reference proteome</keyword>
<dbReference type="InterPro" id="IPR036662">
    <property type="entry name" value="PTS_EIIA_man-typ_sf"/>
</dbReference>
<sequence>MVGIVMISHYNTAIELHRTLEFLLGTQQCVESVGLHPGESKENFKLRVKEAVFRVYGDDGVLILIDVFGEIPCNICIELIGSELKHLNVDMVTGLSLPMVLKACKARLFKNLSELVGEVKKAAVGGVIVYSEMV</sequence>
<dbReference type="PROSITE" id="PS51096">
    <property type="entry name" value="PTS_EIIA_TYPE_4"/>
    <property type="match status" value="1"/>
</dbReference>
<dbReference type="PANTHER" id="PTHR33799:SF1">
    <property type="entry name" value="PTS SYSTEM MANNOSE-SPECIFIC EIIAB COMPONENT-RELATED"/>
    <property type="match status" value="1"/>
</dbReference>
<evidence type="ECO:0000313" key="4">
    <source>
        <dbReference type="Proteomes" id="UP000070427"/>
    </source>
</evidence>
<evidence type="ECO:0000259" key="2">
    <source>
        <dbReference type="PROSITE" id="PS51096"/>
    </source>
</evidence>
<dbReference type="GO" id="GO:0016020">
    <property type="term" value="C:membrane"/>
    <property type="evidence" value="ECO:0007669"/>
    <property type="project" value="InterPro"/>
</dbReference>
<dbReference type="AlphaFoldDB" id="A0A140LAD7"/>
<keyword evidence="1" id="KW-0808">Transferase</keyword>
<feature type="domain" description="PTS EIIA type-4" evidence="2">
    <location>
        <begin position="1"/>
        <end position="127"/>
    </location>
</feature>
<dbReference type="GO" id="GO:0009401">
    <property type="term" value="P:phosphoenolpyruvate-dependent sugar phosphotransferase system"/>
    <property type="evidence" value="ECO:0007669"/>
    <property type="project" value="InterPro"/>
</dbReference>
<name>A0A140LAD7_9FIRM</name>